<sequence>MSRGKRGVTSPWRALLVLCVANFLILLDTTIVTTAAPEIMRTLDAGIDEMLWVLNAYLLTFASLLIVCGRLGDVAGPRTVFAWGLVIFTVASLLCAVAQTPEQLVAARVGQGLGAAALVPQALVLITVLFPADRRGAAFGVFTATAGIAAVSGPTLGGFLITATGWESIFYLNVPVGLAGLVLAFRFVPDLRPARAHSFDVVGVTLATAGLVGIVYGLVEGQRHDWGPVAGPVTIPRVFAAAVAVLAAFVLWERRQPEPLVPGRLFRDRNFGLATCITLVTSFSLYGLLLVFVIETQTLLGMSPLRSGVAALPLTLSLSAVAPVAGRLADRVGGRYPLAAGLVLYAAGVLGLAFVPTTSSTGTTFILPMLLVGLGMGLTIAPATTEAMRSVEPRLAGAASGVLNTARQLGAALGAAVIGAVLQNRLVEALHREAAERAGRLPPSARASYLSGFDEAAAAGLHLGRGQHGGVGASEDLPPGLAERFAALVREAFGQGFVAATRPTLSVVAVVLVAGAVAAVFVERRPAGPGDRSPARAREDAAQPRRAAN</sequence>
<dbReference type="PANTHER" id="PTHR42718:SF46">
    <property type="entry name" value="BLR6921 PROTEIN"/>
    <property type="match status" value="1"/>
</dbReference>
<keyword evidence="2" id="KW-0813">Transport</keyword>
<keyword evidence="11" id="KW-1185">Reference proteome</keyword>
<dbReference type="InterPro" id="IPR020846">
    <property type="entry name" value="MFS_dom"/>
</dbReference>
<dbReference type="PRINTS" id="PR01036">
    <property type="entry name" value="TCRTETB"/>
</dbReference>
<dbReference type="NCBIfam" id="TIGR00711">
    <property type="entry name" value="efflux_EmrB"/>
    <property type="match status" value="1"/>
</dbReference>
<evidence type="ECO:0000256" key="5">
    <source>
        <dbReference type="ARBA" id="ARBA00022989"/>
    </source>
</evidence>
<feature type="domain" description="Major facilitator superfamily (MFS) profile" evidence="9">
    <location>
        <begin position="14"/>
        <end position="527"/>
    </location>
</feature>
<keyword evidence="5 8" id="KW-1133">Transmembrane helix</keyword>
<evidence type="ECO:0000256" key="8">
    <source>
        <dbReference type="SAM" id="Phobius"/>
    </source>
</evidence>
<evidence type="ECO:0000313" key="11">
    <source>
        <dbReference type="Proteomes" id="UP001501509"/>
    </source>
</evidence>
<feature type="transmembrane region" description="Helical" evidence="8">
    <location>
        <begin position="112"/>
        <end position="130"/>
    </location>
</feature>
<feature type="compositionally biased region" description="Basic and acidic residues" evidence="7">
    <location>
        <begin position="533"/>
        <end position="543"/>
    </location>
</feature>
<feature type="transmembrane region" description="Helical" evidence="8">
    <location>
        <begin position="201"/>
        <end position="219"/>
    </location>
</feature>
<feature type="transmembrane region" description="Helical" evidence="8">
    <location>
        <begin position="137"/>
        <end position="163"/>
    </location>
</feature>
<feature type="transmembrane region" description="Helical" evidence="8">
    <location>
        <begin position="273"/>
        <end position="294"/>
    </location>
</feature>
<feature type="transmembrane region" description="Helical" evidence="8">
    <location>
        <begin position="338"/>
        <end position="359"/>
    </location>
</feature>
<keyword evidence="4 8" id="KW-0812">Transmembrane</keyword>
<gene>
    <name evidence="10" type="ORF">GCM10010411_33250</name>
</gene>
<evidence type="ECO:0000256" key="4">
    <source>
        <dbReference type="ARBA" id="ARBA00022692"/>
    </source>
</evidence>
<dbReference type="EMBL" id="BAAATD010000004">
    <property type="protein sequence ID" value="GAA2597094.1"/>
    <property type="molecule type" value="Genomic_DNA"/>
</dbReference>
<dbReference type="PANTHER" id="PTHR42718">
    <property type="entry name" value="MAJOR FACILITATOR SUPERFAMILY MULTIDRUG TRANSPORTER MFSC"/>
    <property type="match status" value="1"/>
</dbReference>
<evidence type="ECO:0000256" key="3">
    <source>
        <dbReference type="ARBA" id="ARBA00022475"/>
    </source>
</evidence>
<evidence type="ECO:0000256" key="2">
    <source>
        <dbReference type="ARBA" id="ARBA00022448"/>
    </source>
</evidence>
<dbReference type="Gene3D" id="1.20.1250.20">
    <property type="entry name" value="MFS general substrate transporter like domains"/>
    <property type="match status" value="1"/>
</dbReference>
<dbReference type="CDD" id="cd17321">
    <property type="entry name" value="MFS_MMR_MDR_like"/>
    <property type="match status" value="1"/>
</dbReference>
<feature type="transmembrane region" description="Helical" evidence="8">
    <location>
        <begin position="51"/>
        <end position="68"/>
    </location>
</feature>
<comment type="subcellular location">
    <subcellularLocation>
        <location evidence="1">Cell membrane</location>
        <topology evidence="1">Multi-pass membrane protein</topology>
    </subcellularLocation>
</comment>
<feature type="transmembrane region" description="Helical" evidence="8">
    <location>
        <begin position="169"/>
        <end position="189"/>
    </location>
</feature>
<dbReference type="RefSeq" id="WP_344541825.1">
    <property type="nucleotide sequence ID" value="NZ_BAAATD010000004.1"/>
</dbReference>
<keyword evidence="3" id="KW-1003">Cell membrane</keyword>
<feature type="region of interest" description="Disordered" evidence="7">
    <location>
        <begin position="526"/>
        <end position="549"/>
    </location>
</feature>
<dbReference type="SUPFAM" id="SSF103473">
    <property type="entry name" value="MFS general substrate transporter"/>
    <property type="match status" value="1"/>
</dbReference>
<reference evidence="10 11" key="1">
    <citation type="journal article" date="2019" name="Int. J. Syst. Evol. Microbiol.">
        <title>The Global Catalogue of Microorganisms (GCM) 10K type strain sequencing project: providing services to taxonomists for standard genome sequencing and annotation.</title>
        <authorList>
            <consortium name="The Broad Institute Genomics Platform"/>
            <consortium name="The Broad Institute Genome Sequencing Center for Infectious Disease"/>
            <person name="Wu L."/>
            <person name="Ma J."/>
        </authorList>
    </citation>
    <scope>NUCLEOTIDE SEQUENCE [LARGE SCALE GENOMIC DNA]</scope>
    <source>
        <strain evidence="10 11">JCM 6833</strain>
    </source>
</reference>
<dbReference type="InterPro" id="IPR036259">
    <property type="entry name" value="MFS_trans_sf"/>
</dbReference>
<dbReference type="Gene3D" id="1.20.1720.10">
    <property type="entry name" value="Multidrug resistance protein D"/>
    <property type="match status" value="1"/>
</dbReference>
<comment type="caution">
    <text evidence="10">The sequence shown here is derived from an EMBL/GenBank/DDBJ whole genome shotgun (WGS) entry which is preliminary data.</text>
</comment>
<evidence type="ECO:0000256" key="1">
    <source>
        <dbReference type="ARBA" id="ARBA00004651"/>
    </source>
</evidence>
<feature type="transmembrane region" description="Helical" evidence="8">
    <location>
        <begin position="80"/>
        <end position="100"/>
    </location>
</feature>
<protein>
    <submittedName>
        <fullName evidence="10">DHA2 family efflux MFS transporter permease subunit</fullName>
    </submittedName>
</protein>
<dbReference type="InterPro" id="IPR011701">
    <property type="entry name" value="MFS"/>
</dbReference>
<feature type="transmembrane region" description="Helical" evidence="8">
    <location>
        <begin position="504"/>
        <end position="522"/>
    </location>
</feature>
<feature type="transmembrane region" description="Helical" evidence="8">
    <location>
        <begin position="365"/>
        <end position="384"/>
    </location>
</feature>
<feature type="transmembrane region" description="Helical" evidence="8">
    <location>
        <begin position="234"/>
        <end position="252"/>
    </location>
</feature>
<dbReference type="PROSITE" id="PS50850">
    <property type="entry name" value="MFS"/>
    <property type="match status" value="1"/>
</dbReference>
<dbReference type="Pfam" id="PF07690">
    <property type="entry name" value="MFS_1"/>
    <property type="match status" value="1"/>
</dbReference>
<evidence type="ECO:0000256" key="6">
    <source>
        <dbReference type="ARBA" id="ARBA00023136"/>
    </source>
</evidence>
<dbReference type="InterPro" id="IPR004638">
    <property type="entry name" value="EmrB-like"/>
</dbReference>
<evidence type="ECO:0000256" key="7">
    <source>
        <dbReference type="SAM" id="MobiDB-lite"/>
    </source>
</evidence>
<feature type="transmembrane region" description="Helical" evidence="8">
    <location>
        <begin position="306"/>
        <end position="326"/>
    </location>
</feature>
<keyword evidence="6 8" id="KW-0472">Membrane</keyword>
<name>A0ABN3PV62_9ACTN</name>
<organism evidence="10 11">
    <name type="scientific">Actinomadura fulvescens</name>
    <dbReference type="NCBI Taxonomy" id="46160"/>
    <lineage>
        <taxon>Bacteria</taxon>
        <taxon>Bacillati</taxon>
        <taxon>Actinomycetota</taxon>
        <taxon>Actinomycetes</taxon>
        <taxon>Streptosporangiales</taxon>
        <taxon>Thermomonosporaceae</taxon>
        <taxon>Actinomadura</taxon>
    </lineage>
</organism>
<evidence type="ECO:0000259" key="9">
    <source>
        <dbReference type="PROSITE" id="PS50850"/>
    </source>
</evidence>
<accession>A0ABN3PV62</accession>
<dbReference type="Proteomes" id="UP001501509">
    <property type="component" value="Unassembled WGS sequence"/>
</dbReference>
<proteinExistence type="predicted"/>
<evidence type="ECO:0000313" key="10">
    <source>
        <dbReference type="EMBL" id="GAA2597094.1"/>
    </source>
</evidence>